<comment type="caution">
    <text evidence="8">The sequence shown here is derived from an EMBL/GenBank/DDBJ whole genome shotgun (WGS) entry which is preliminary data.</text>
</comment>
<keyword evidence="3 5" id="KW-1133">Transmembrane helix</keyword>
<dbReference type="InterPro" id="IPR011990">
    <property type="entry name" value="TPR-like_helical_dom_sf"/>
</dbReference>
<evidence type="ECO:0000256" key="5">
    <source>
        <dbReference type="SAM" id="Phobius"/>
    </source>
</evidence>
<keyword evidence="4 5" id="KW-0472">Membrane</keyword>
<organism evidence="8 9">
    <name type="scientific">Neobacillus niacini</name>
    <dbReference type="NCBI Taxonomy" id="86668"/>
    <lineage>
        <taxon>Bacteria</taxon>
        <taxon>Bacillati</taxon>
        <taxon>Bacillota</taxon>
        <taxon>Bacilli</taxon>
        <taxon>Bacillales</taxon>
        <taxon>Bacillaceae</taxon>
        <taxon>Neobacillus</taxon>
    </lineage>
</organism>
<dbReference type="InterPro" id="IPR011042">
    <property type="entry name" value="6-blade_b-propeller_TolB-like"/>
</dbReference>
<dbReference type="SUPFAM" id="SSF101898">
    <property type="entry name" value="NHL repeat"/>
    <property type="match status" value="1"/>
</dbReference>
<dbReference type="AlphaFoldDB" id="A0A852TIQ4"/>
<dbReference type="Gene3D" id="1.25.40.10">
    <property type="entry name" value="Tetratricopeptide repeat domain"/>
    <property type="match status" value="1"/>
</dbReference>
<evidence type="ECO:0000256" key="3">
    <source>
        <dbReference type="ARBA" id="ARBA00022989"/>
    </source>
</evidence>
<dbReference type="GO" id="GO:0008270">
    <property type="term" value="F:zinc ion binding"/>
    <property type="evidence" value="ECO:0007669"/>
    <property type="project" value="UniProtKB-KW"/>
</dbReference>
<feature type="transmembrane region" description="Helical" evidence="5">
    <location>
        <begin position="495"/>
        <end position="514"/>
    </location>
</feature>
<accession>A0A852TIQ4</accession>
<evidence type="ECO:0000256" key="1">
    <source>
        <dbReference type="ARBA" id="ARBA00004141"/>
    </source>
</evidence>
<dbReference type="Pfam" id="PF04893">
    <property type="entry name" value="Yip1"/>
    <property type="match status" value="1"/>
</dbReference>
<keyword evidence="6" id="KW-0732">Signal</keyword>
<dbReference type="GO" id="GO:0016020">
    <property type="term" value="C:membrane"/>
    <property type="evidence" value="ECO:0007669"/>
    <property type="project" value="UniProtKB-SubCell"/>
</dbReference>
<feature type="transmembrane region" description="Helical" evidence="5">
    <location>
        <begin position="426"/>
        <end position="444"/>
    </location>
</feature>
<evidence type="ECO:0000256" key="6">
    <source>
        <dbReference type="SAM" id="SignalP"/>
    </source>
</evidence>
<comment type="subcellular location">
    <subcellularLocation>
        <location evidence="1">Membrane</location>
        <topology evidence="1">Multi-pass membrane protein</topology>
    </subcellularLocation>
</comment>
<feature type="transmembrane region" description="Helical" evidence="5">
    <location>
        <begin position="567"/>
        <end position="592"/>
    </location>
</feature>
<evidence type="ECO:0000256" key="4">
    <source>
        <dbReference type="ARBA" id="ARBA00023136"/>
    </source>
</evidence>
<keyword evidence="8" id="KW-0238">DNA-binding</keyword>
<evidence type="ECO:0000313" key="8">
    <source>
        <dbReference type="EMBL" id="NYE08089.1"/>
    </source>
</evidence>
<dbReference type="PANTHER" id="PTHR24104:SF25">
    <property type="entry name" value="PROTEIN LIN-41"/>
    <property type="match status" value="1"/>
</dbReference>
<gene>
    <name evidence="8" type="ORF">F4694_004932</name>
</gene>
<dbReference type="Gene3D" id="2.120.10.30">
    <property type="entry name" value="TolB, C-terminal domain"/>
    <property type="match status" value="1"/>
</dbReference>
<feature type="transmembrane region" description="Helical" evidence="5">
    <location>
        <begin position="534"/>
        <end position="555"/>
    </location>
</feature>
<dbReference type="SUPFAM" id="SSF48452">
    <property type="entry name" value="TPR-like"/>
    <property type="match status" value="1"/>
</dbReference>
<dbReference type="Proteomes" id="UP000548423">
    <property type="component" value="Unassembled WGS sequence"/>
</dbReference>
<name>A0A852TIQ4_9BACI</name>
<feature type="transmembrane region" description="Helical" evidence="5">
    <location>
        <begin position="598"/>
        <end position="619"/>
    </location>
</feature>
<evidence type="ECO:0000313" key="9">
    <source>
        <dbReference type="Proteomes" id="UP000548423"/>
    </source>
</evidence>
<reference evidence="9" key="1">
    <citation type="submission" date="2020-07" db="EMBL/GenBank/DDBJ databases">
        <authorList>
            <person name="Partida-Martinez L."/>
            <person name="Huntemann M."/>
            <person name="Clum A."/>
            <person name="Wang J."/>
            <person name="Palaniappan K."/>
            <person name="Ritter S."/>
            <person name="Chen I.-M."/>
            <person name="Stamatis D."/>
            <person name="Reddy T."/>
            <person name="O'Malley R."/>
            <person name="Daum C."/>
            <person name="Shapiro N."/>
            <person name="Ivanova N."/>
            <person name="Kyrpides N."/>
            <person name="Woyke T."/>
        </authorList>
    </citation>
    <scope>NUCLEOTIDE SEQUENCE [LARGE SCALE GENOMIC DNA]</scope>
    <source>
        <strain evidence="9">AT2.8</strain>
    </source>
</reference>
<dbReference type="InterPro" id="IPR006977">
    <property type="entry name" value="Yip1_dom"/>
</dbReference>
<keyword evidence="2 5" id="KW-0812">Transmembrane</keyword>
<feature type="domain" description="Yip1" evidence="7">
    <location>
        <begin position="479"/>
        <end position="649"/>
    </location>
</feature>
<feature type="signal peptide" evidence="6">
    <location>
        <begin position="1"/>
        <end position="25"/>
    </location>
</feature>
<dbReference type="EMBL" id="JACCBX010000012">
    <property type="protein sequence ID" value="NYE08089.1"/>
    <property type="molecule type" value="Genomic_DNA"/>
</dbReference>
<dbReference type="InterPro" id="IPR019734">
    <property type="entry name" value="TPR_rpt"/>
</dbReference>
<dbReference type="SMART" id="SM00028">
    <property type="entry name" value="TPR"/>
    <property type="match status" value="2"/>
</dbReference>
<protein>
    <submittedName>
        <fullName evidence="8">DNA-binding beta-propeller fold protein YncE</fullName>
    </submittedName>
</protein>
<dbReference type="Gene3D" id="2.40.10.500">
    <property type="match status" value="1"/>
</dbReference>
<dbReference type="PANTHER" id="PTHR24104">
    <property type="entry name" value="E3 UBIQUITIN-PROTEIN LIGASE NHLRC1-RELATED"/>
    <property type="match status" value="1"/>
</dbReference>
<feature type="transmembrane region" description="Helical" evidence="5">
    <location>
        <begin position="631"/>
        <end position="655"/>
    </location>
</feature>
<dbReference type="GO" id="GO:0003677">
    <property type="term" value="F:DNA binding"/>
    <property type="evidence" value="ECO:0007669"/>
    <property type="project" value="UniProtKB-KW"/>
</dbReference>
<dbReference type="CDD" id="cd05819">
    <property type="entry name" value="NHL"/>
    <property type="match status" value="1"/>
</dbReference>
<sequence length="673" mass="76671">MQHFVRVIVCLGLLIMLPLQSIAFASAPYKTETLSSDGGLIETQTAFTPLGEFLSGEEVVNPEDIFSDTNGFIYIADSGTKKVIVADENGNIQARIGEGVLEKPTGVFVDDNGDIFVADYAKEKVFRFNSIGELKGEFGKPDSPLFGKRSPYKPQKVGVDRRGNLYVISEGSTNGIIQLSQDGSFLGYYGVNNTEISFKSVIQNLLTTETQKSKMFMKTPPAPDNIALDKQGLIYSVTEGTENEVIKKLNVAGKNMLDPFISWDSTYQDITVDKDGNIFTLNSTGEIHEFDSFGNLLFVFGGTDDGSNRLGLFKQPTGITIDQNGKLYITDKERGMITVLEATAFAGQVHKGIALFKEGLYVESQQYWESVLELNSSFGLAHTAMGKSYYKQQNYEKALEEYKFAEDVYGYSDAFWEVRQAWMQEYLSSVLLILIGLIVIYYFIEYLDKKRKILDVPRNKWNEWKTKKLLSELLFLFKFFKHPIDSFYYLKRKQYATVLSATILYIILFIEYLIAKFQTGFIFSYHGLGEKSLLVEIGIVFVPLLLFILVNYMVSTINDGEGRFKDIYIGTIYSLAPYLVFIIPITILSNVLTYNESFIYIFSIRIIYVWCLIILFIMIQEIHNYTFSETVRNIFVTLFGMVIMILVVFIVFVLFDQVYDFVYSIMKEVMMRV</sequence>
<proteinExistence type="predicted"/>
<dbReference type="InterPro" id="IPR050952">
    <property type="entry name" value="TRIM-NHL_E3_ligases"/>
</dbReference>
<evidence type="ECO:0000256" key="2">
    <source>
        <dbReference type="ARBA" id="ARBA00022692"/>
    </source>
</evidence>
<reference evidence="9" key="2">
    <citation type="submission" date="2020-08" db="EMBL/GenBank/DDBJ databases">
        <title>The Agave Microbiome: Exploring the role of microbial communities in plant adaptations to desert environments.</title>
        <authorList>
            <person name="Partida-Martinez L.P."/>
        </authorList>
    </citation>
    <scope>NUCLEOTIDE SEQUENCE [LARGE SCALE GENOMIC DNA]</scope>
    <source>
        <strain evidence="9">AT2.8</strain>
    </source>
</reference>
<feature type="chain" id="PRO_5033011313" evidence="6">
    <location>
        <begin position="26"/>
        <end position="673"/>
    </location>
</feature>
<evidence type="ECO:0000259" key="7">
    <source>
        <dbReference type="Pfam" id="PF04893"/>
    </source>
</evidence>